<comment type="caution">
    <text evidence="3">The sequence shown here is derived from an EMBL/GenBank/DDBJ whole genome shotgun (WGS) entry which is preliminary data.</text>
</comment>
<dbReference type="Proteomes" id="UP000295680">
    <property type="component" value="Unassembled WGS sequence"/>
</dbReference>
<organism evidence="3 4">
    <name type="scientific">Actinocrispum wychmicini</name>
    <dbReference type="NCBI Taxonomy" id="1213861"/>
    <lineage>
        <taxon>Bacteria</taxon>
        <taxon>Bacillati</taxon>
        <taxon>Actinomycetota</taxon>
        <taxon>Actinomycetes</taxon>
        <taxon>Pseudonocardiales</taxon>
        <taxon>Pseudonocardiaceae</taxon>
        <taxon>Actinocrispum</taxon>
    </lineage>
</organism>
<protein>
    <submittedName>
        <fullName evidence="3">ParB-like chromosome segregation protein Spo0J</fullName>
    </submittedName>
</protein>
<evidence type="ECO:0000313" key="4">
    <source>
        <dbReference type="Proteomes" id="UP000295680"/>
    </source>
</evidence>
<reference evidence="3 4" key="1">
    <citation type="submission" date="2019-03" db="EMBL/GenBank/DDBJ databases">
        <title>Genomic Encyclopedia of Type Strains, Phase IV (KMG-IV): sequencing the most valuable type-strain genomes for metagenomic binning, comparative biology and taxonomic classification.</title>
        <authorList>
            <person name="Goeker M."/>
        </authorList>
    </citation>
    <scope>NUCLEOTIDE SEQUENCE [LARGE SCALE GENOMIC DNA]</scope>
    <source>
        <strain evidence="3 4">DSM 45934</strain>
    </source>
</reference>
<feature type="domain" description="ParB-like N-terminal" evidence="2">
    <location>
        <begin position="32"/>
        <end position="116"/>
    </location>
</feature>
<sequence>MSSVQTTGKPDEIRSRCPLGEREHQLPVSACTPVRVSQLLPSDSPRVHAVNLEHVRALAQSEAPLPPIIVHGRTNRVIDGMHRLQAAKLNGADEIEAVIFDGDDEDAFILAVESNIEHGLPLSLAERSTAAERIIRARPDWSDRAVALSTGVSAKTVSAIRSRIARDIPTATRRIGMDGRVRPVDSTSGRRAAAELLAADPSLSLRKVAKESGVSPSTVRDVRERLDRGDNPVPPTYRVAPKPDPAEPPAQNDDKGPPSNPADVAHSLSNLRSDPAVRFNECGRMLLRLLDPQFITADAHERLLDAVPPYWAGDLAGIARAYASAWNHFANALEDMEPTQDS</sequence>
<gene>
    <name evidence="3" type="ORF">EV192_107519</name>
</gene>
<feature type="compositionally biased region" description="Basic and acidic residues" evidence="1">
    <location>
        <begin position="220"/>
        <end position="230"/>
    </location>
</feature>
<dbReference type="OrthoDB" id="3701787at2"/>
<dbReference type="SUPFAM" id="SSF110849">
    <property type="entry name" value="ParB/Sulfiredoxin"/>
    <property type="match status" value="1"/>
</dbReference>
<name>A0A4R2JB89_9PSEU</name>
<feature type="region of interest" description="Disordered" evidence="1">
    <location>
        <begin position="1"/>
        <end position="21"/>
    </location>
</feature>
<feature type="region of interest" description="Disordered" evidence="1">
    <location>
        <begin position="208"/>
        <end position="269"/>
    </location>
</feature>
<evidence type="ECO:0000259" key="2">
    <source>
        <dbReference type="SMART" id="SM00470"/>
    </source>
</evidence>
<dbReference type="EMBL" id="SLWS01000007">
    <property type="protein sequence ID" value="TCO56094.1"/>
    <property type="molecule type" value="Genomic_DNA"/>
</dbReference>
<keyword evidence="4" id="KW-1185">Reference proteome</keyword>
<dbReference type="InterPro" id="IPR036086">
    <property type="entry name" value="ParB/Sulfiredoxin_sf"/>
</dbReference>
<feature type="compositionally biased region" description="Basic and acidic residues" evidence="1">
    <location>
        <begin position="9"/>
        <end position="21"/>
    </location>
</feature>
<dbReference type="Gene3D" id="3.90.1530.10">
    <property type="entry name" value="Conserved hypothetical protein from pyrococcus furiosus pfu- 392566-001, ParB domain"/>
    <property type="match status" value="1"/>
</dbReference>
<dbReference type="InterPro" id="IPR003115">
    <property type="entry name" value="ParB_N"/>
</dbReference>
<dbReference type="Pfam" id="PF02195">
    <property type="entry name" value="ParB_N"/>
    <property type="match status" value="1"/>
</dbReference>
<evidence type="ECO:0000313" key="3">
    <source>
        <dbReference type="EMBL" id="TCO56094.1"/>
    </source>
</evidence>
<evidence type="ECO:0000256" key="1">
    <source>
        <dbReference type="SAM" id="MobiDB-lite"/>
    </source>
</evidence>
<accession>A0A4R2JB89</accession>
<dbReference type="SMART" id="SM00470">
    <property type="entry name" value="ParB"/>
    <property type="match status" value="1"/>
</dbReference>
<proteinExistence type="predicted"/>
<dbReference type="AlphaFoldDB" id="A0A4R2JB89"/>